<evidence type="ECO:0000256" key="4">
    <source>
        <dbReference type="ARBA" id="ARBA00012890"/>
    </source>
</evidence>
<keyword evidence="7" id="KW-0119">Carbohydrate metabolism</keyword>
<reference evidence="9 10" key="1">
    <citation type="submission" date="2016-10" db="EMBL/GenBank/DDBJ databases">
        <authorList>
            <person name="de Groot N.N."/>
        </authorList>
    </citation>
    <scope>NUCLEOTIDE SEQUENCE [LARGE SCALE GENOMIC DNA]</scope>
    <source>
        <strain evidence="9 10">CGMCC 1.3442</strain>
    </source>
</reference>
<sequence length="207" mass="22952">MKLQLALDRLSREECMRLVQDTYESIDIIEIGTSVIKEYGMSIVREFNDQFPDKMIMADMKTCDAGGYETNQALDAGADIATVMAFSSNLTIQDCLKVGEDHGKHVMVDLLEVDSREKLEHLKEIGVEFVGLHVGKDKQQEGKFDVELFNLVDDLGLQVAVAGGINENTLPDIVQKKPDILIVGSAITKADQPKLVAKRMKEIINNA</sequence>
<evidence type="ECO:0000313" key="9">
    <source>
        <dbReference type="EMBL" id="SDN52011.1"/>
    </source>
</evidence>
<proteinExistence type="inferred from homology"/>
<protein>
    <recommendedName>
        <fullName evidence="4">3-hexulose-6-phosphate synthase</fullName>
        <ecNumber evidence="4">4.1.2.43</ecNumber>
    </recommendedName>
</protein>
<keyword evidence="6" id="KW-0456">Lyase</keyword>
<comment type="similarity">
    <text evidence="3">Belongs to the HPS/KGPDC family. HPS subfamily.</text>
</comment>
<dbReference type="STRING" id="237069.SAMN05216498_2482"/>
<dbReference type="GO" id="GO:0006730">
    <property type="term" value="P:one-carbon metabolic process"/>
    <property type="evidence" value="ECO:0007669"/>
    <property type="project" value="UniProtKB-KW"/>
</dbReference>
<dbReference type="PANTHER" id="PTHR35039">
    <property type="entry name" value="3-KETO-L-GULONATE-6-PHOSPHATE DECARBOXYLASE SGBH-RELATED"/>
    <property type="match status" value="1"/>
</dbReference>
<gene>
    <name evidence="9" type="ORF">SAMN05216498_2482</name>
</gene>
<dbReference type="InterPro" id="IPR011060">
    <property type="entry name" value="RibuloseP-bd_barrel"/>
</dbReference>
<comment type="pathway">
    <text evidence="2">One-carbon metabolism; formaldehyde assimilation via RuMP pathway; D-fructose 6-phosphate from D-ribulose 5-phosphate and formaldehyde: step 1/2.</text>
</comment>
<dbReference type="EC" id="4.1.2.43" evidence="4"/>
<dbReference type="NCBIfam" id="TIGR03128">
    <property type="entry name" value="RuMP_HxlA"/>
    <property type="match status" value="1"/>
</dbReference>
<dbReference type="InterPro" id="IPR013785">
    <property type="entry name" value="Aldolase_TIM"/>
</dbReference>
<evidence type="ECO:0000259" key="8">
    <source>
        <dbReference type="SMART" id="SM00934"/>
    </source>
</evidence>
<feature type="domain" description="Orotidine 5'-phosphate decarboxylase" evidence="8">
    <location>
        <begin position="2"/>
        <end position="200"/>
    </location>
</feature>
<dbReference type="GO" id="GO:0043801">
    <property type="term" value="F:hexulose-6-phosphate synthase activity"/>
    <property type="evidence" value="ECO:0007669"/>
    <property type="project" value="UniProtKB-EC"/>
</dbReference>
<dbReference type="CDD" id="cd04726">
    <property type="entry name" value="KGPDC_HPS"/>
    <property type="match status" value="1"/>
</dbReference>
<dbReference type="EMBL" id="FNIG01000005">
    <property type="protein sequence ID" value="SDN52011.1"/>
    <property type="molecule type" value="Genomic_DNA"/>
</dbReference>
<comment type="catalytic activity">
    <reaction evidence="1">
        <text>D-ribulose 5-phosphate + formaldehyde = D-arabino-hex-3-ulose 6-phosphate</text>
        <dbReference type="Rhea" id="RHEA:25201"/>
        <dbReference type="ChEBI" id="CHEBI:16842"/>
        <dbReference type="ChEBI" id="CHEBI:58121"/>
        <dbReference type="ChEBI" id="CHEBI:58542"/>
        <dbReference type="EC" id="4.1.2.43"/>
    </reaction>
</comment>
<keyword evidence="5" id="KW-0554">One-carbon metabolism</keyword>
<evidence type="ECO:0000256" key="6">
    <source>
        <dbReference type="ARBA" id="ARBA00023239"/>
    </source>
</evidence>
<evidence type="ECO:0000313" key="10">
    <source>
        <dbReference type="Proteomes" id="UP000199334"/>
    </source>
</evidence>
<dbReference type="GO" id="GO:0033982">
    <property type="term" value="F:3-dehydro-L-gulonate-6-phosphate decarboxylase activity"/>
    <property type="evidence" value="ECO:0007669"/>
    <property type="project" value="TreeGrafter"/>
</dbReference>
<dbReference type="Proteomes" id="UP000199334">
    <property type="component" value="Unassembled WGS sequence"/>
</dbReference>
<dbReference type="AlphaFoldDB" id="A0A1H0C2B2"/>
<evidence type="ECO:0000256" key="1">
    <source>
        <dbReference type="ARBA" id="ARBA00000718"/>
    </source>
</evidence>
<dbReference type="InterPro" id="IPR001754">
    <property type="entry name" value="OMPdeCOase_dom"/>
</dbReference>
<name>A0A1H0C2B2_9BACI</name>
<dbReference type="SUPFAM" id="SSF51366">
    <property type="entry name" value="Ribulose-phoshate binding barrel"/>
    <property type="match status" value="1"/>
</dbReference>
<dbReference type="PANTHER" id="PTHR35039:SF3">
    <property type="entry name" value="3-KETO-L-GULONATE-6-PHOSPHATE DECARBOXYLASE SGBH-RELATED"/>
    <property type="match status" value="1"/>
</dbReference>
<evidence type="ECO:0000256" key="3">
    <source>
        <dbReference type="ARBA" id="ARBA00006350"/>
    </source>
</evidence>
<dbReference type="GO" id="GO:0006207">
    <property type="term" value="P:'de novo' pyrimidine nucleobase biosynthetic process"/>
    <property type="evidence" value="ECO:0007669"/>
    <property type="project" value="InterPro"/>
</dbReference>
<dbReference type="RefSeq" id="WP_093856896.1">
    <property type="nucleotide sequence ID" value="NZ_BJVZ01000015.1"/>
</dbReference>
<keyword evidence="10" id="KW-1185">Reference proteome</keyword>
<organism evidence="9 10">
    <name type="scientific">Tenuibacillus multivorans</name>
    <dbReference type="NCBI Taxonomy" id="237069"/>
    <lineage>
        <taxon>Bacteria</taxon>
        <taxon>Bacillati</taxon>
        <taxon>Bacillota</taxon>
        <taxon>Bacilli</taxon>
        <taxon>Bacillales</taxon>
        <taxon>Bacillaceae</taxon>
        <taxon>Tenuibacillus</taxon>
    </lineage>
</organism>
<dbReference type="InterPro" id="IPR041710">
    <property type="entry name" value="HPS/KGPDC"/>
</dbReference>
<evidence type="ECO:0000256" key="7">
    <source>
        <dbReference type="ARBA" id="ARBA00023277"/>
    </source>
</evidence>
<dbReference type="OrthoDB" id="43475at2"/>
<dbReference type="FunFam" id="3.20.20.70:FF:000022">
    <property type="entry name" value="3-keto-L-gulonate-6-phosphate decarboxylase UlaD"/>
    <property type="match status" value="1"/>
</dbReference>
<dbReference type="Pfam" id="PF00215">
    <property type="entry name" value="OMPdecase"/>
    <property type="match status" value="1"/>
</dbReference>
<evidence type="ECO:0000256" key="2">
    <source>
        <dbReference type="ARBA" id="ARBA00005014"/>
    </source>
</evidence>
<evidence type="ECO:0000256" key="5">
    <source>
        <dbReference type="ARBA" id="ARBA00022563"/>
    </source>
</evidence>
<dbReference type="InterPro" id="IPR017553">
    <property type="entry name" value="3-hexulose-6-phosphate_synth"/>
</dbReference>
<accession>A0A1H0C2B2</accession>
<dbReference type="GO" id="GO:0019854">
    <property type="term" value="P:L-ascorbic acid catabolic process"/>
    <property type="evidence" value="ECO:0007669"/>
    <property type="project" value="TreeGrafter"/>
</dbReference>
<dbReference type="Gene3D" id="3.20.20.70">
    <property type="entry name" value="Aldolase class I"/>
    <property type="match status" value="1"/>
</dbReference>
<dbReference type="GO" id="GO:0004590">
    <property type="term" value="F:orotidine-5'-phosphate decarboxylase activity"/>
    <property type="evidence" value="ECO:0007669"/>
    <property type="project" value="InterPro"/>
</dbReference>
<dbReference type="SMART" id="SM00934">
    <property type="entry name" value="OMPdecase"/>
    <property type="match status" value="1"/>
</dbReference>